<dbReference type="Pfam" id="PF12802">
    <property type="entry name" value="MarR_2"/>
    <property type="match status" value="1"/>
</dbReference>
<dbReference type="InterPro" id="IPR043129">
    <property type="entry name" value="ATPase_NBD"/>
</dbReference>
<evidence type="ECO:0000313" key="4">
    <source>
        <dbReference type="Proteomes" id="UP000668403"/>
    </source>
</evidence>
<dbReference type="PANTHER" id="PTHR18964">
    <property type="entry name" value="ROK (REPRESSOR, ORF, KINASE) FAMILY"/>
    <property type="match status" value="1"/>
</dbReference>
<dbReference type="InterPro" id="IPR036390">
    <property type="entry name" value="WH_DNA-bd_sf"/>
</dbReference>
<dbReference type="InterPro" id="IPR000835">
    <property type="entry name" value="HTH_MarR-typ"/>
</dbReference>
<dbReference type="InterPro" id="IPR000600">
    <property type="entry name" value="ROK"/>
</dbReference>
<organism evidence="3 4">
    <name type="scientific">Leucobacter tardus</name>
    <dbReference type="NCBI Taxonomy" id="501483"/>
    <lineage>
        <taxon>Bacteria</taxon>
        <taxon>Bacillati</taxon>
        <taxon>Actinomycetota</taxon>
        <taxon>Actinomycetes</taxon>
        <taxon>Micrococcales</taxon>
        <taxon>Microbacteriaceae</taxon>
        <taxon>Leucobacter</taxon>
    </lineage>
</organism>
<dbReference type="InterPro" id="IPR036388">
    <property type="entry name" value="WH-like_DNA-bd_sf"/>
</dbReference>
<evidence type="ECO:0000259" key="2">
    <source>
        <dbReference type="Pfam" id="PF12802"/>
    </source>
</evidence>
<evidence type="ECO:0000256" key="1">
    <source>
        <dbReference type="ARBA" id="ARBA00006479"/>
    </source>
</evidence>
<dbReference type="CDD" id="cd00090">
    <property type="entry name" value="HTH_ARSR"/>
    <property type="match status" value="1"/>
</dbReference>
<dbReference type="SUPFAM" id="SSF53067">
    <property type="entry name" value="Actin-like ATPase domain"/>
    <property type="match status" value="1"/>
</dbReference>
<dbReference type="PROSITE" id="PS01125">
    <property type="entry name" value="ROK"/>
    <property type="match status" value="1"/>
</dbReference>
<dbReference type="RefSeq" id="WP_208239567.1">
    <property type="nucleotide sequence ID" value="NZ_BAAAQU010000002.1"/>
</dbReference>
<dbReference type="Gene3D" id="3.30.420.40">
    <property type="match status" value="2"/>
</dbReference>
<comment type="caution">
    <text evidence="3">The sequence shown here is derived from an EMBL/GenBank/DDBJ whole genome shotgun (WGS) entry which is preliminary data.</text>
</comment>
<reference evidence="3" key="1">
    <citation type="submission" date="2021-03" db="EMBL/GenBank/DDBJ databases">
        <title>Leucobacter chromiisoli sp. nov., isolated from chromium-containing soil of chemical plant.</title>
        <authorList>
            <person name="Xu Z."/>
        </authorList>
    </citation>
    <scope>NUCLEOTIDE SEQUENCE</scope>
    <source>
        <strain evidence="3">K 70/01</strain>
    </source>
</reference>
<gene>
    <name evidence="3" type="ORF">J4H85_11020</name>
</gene>
<comment type="similarity">
    <text evidence="1">Belongs to the ROK (NagC/XylR) family.</text>
</comment>
<dbReference type="SUPFAM" id="SSF46785">
    <property type="entry name" value="Winged helix' DNA-binding domain"/>
    <property type="match status" value="1"/>
</dbReference>
<dbReference type="Pfam" id="PF00480">
    <property type="entry name" value="ROK"/>
    <property type="match status" value="1"/>
</dbReference>
<protein>
    <submittedName>
        <fullName evidence="3">ROK family transcriptional regulator</fullName>
    </submittedName>
</protein>
<dbReference type="AlphaFoldDB" id="A0A939TNS4"/>
<evidence type="ECO:0000313" key="3">
    <source>
        <dbReference type="EMBL" id="MBO2990524.1"/>
    </source>
</evidence>
<feature type="domain" description="HTH marR-type" evidence="2">
    <location>
        <begin position="18"/>
        <end position="69"/>
    </location>
</feature>
<dbReference type="Gene3D" id="1.10.10.10">
    <property type="entry name" value="Winged helix-like DNA-binding domain superfamily/Winged helix DNA-binding domain"/>
    <property type="match status" value="1"/>
</dbReference>
<dbReference type="Proteomes" id="UP000668403">
    <property type="component" value="Unassembled WGS sequence"/>
</dbReference>
<keyword evidence="4" id="KW-1185">Reference proteome</keyword>
<proteinExistence type="inferred from homology"/>
<dbReference type="EMBL" id="JAGFBF010000005">
    <property type="protein sequence ID" value="MBO2990524.1"/>
    <property type="molecule type" value="Genomic_DNA"/>
</dbReference>
<accession>A0A939TNS4</accession>
<dbReference type="InterPro" id="IPR049874">
    <property type="entry name" value="ROK_cs"/>
</dbReference>
<dbReference type="InterPro" id="IPR011991">
    <property type="entry name" value="ArsR-like_HTH"/>
</dbReference>
<dbReference type="PANTHER" id="PTHR18964:SF173">
    <property type="entry name" value="GLUCOKINASE"/>
    <property type="match status" value="1"/>
</dbReference>
<name>A0A939TNS4_9MICO</name>
<sequence length="381" mass="38779">MTSPHSSAALRDRNRKLVFDALRSFGPASETSQADVARHTSLAPATVSSNVRELEAAGLITVAAGAGRRGAVLRINPGAGLVGGIDFGHSHVRVSLADLGGTITASTTSPIADDHDSDDGLRLASTLLEDLRAHADPGLTLHAMGVGLPAPIGADGVIDSGSILPGWVGVHAREAVQQRFGVPTIVDNDANLGALAEYAVGAGREYSSVAFIKVSSGIGAGIVLDGQIFRGGIATAGELGHLTMHEDGPLCRCGSRGCLESYAGGASLVRQYRTIAPDLTVSAFVERATNGDVGARRLIEDAGRHLGRAAASLAQILGPEAIVVGGDLAEAGDLLLDGVREGLRRHALESIATNTAVVQAGLADRSAAIGAVLMALEAVDV</sequence>